<dbReference type="Proteomes" id="UP000054321">
    <property type="component" value="Unassembled WGS sequence"/>
</dbReference>
<protein>
    <submittedName>
        <fullName evidence="1">Uncharacterized protein</fullName>
    </submittedName>
</protein>
<dbReference type="AlphaFoldDB" id="A0A0C3HCJ3"/>
<evidence type="ECO:0000313" key="2">
    <source>
        <dbReference type="Proteomes" id="UP000054321"/>
    </source>
</evidence>
<dbReference type="EMBL" id="KN832877">
    <property type="protein sequence ID" value="KIN00082.1"/>
    <property type="molecule type" value="Genomic_DNA"/>
</dbReference>
<reference evidence="1 2" key="1">
    <citation type="submission" date="2014-04" db="EMBL/GenBank/DDBJ databases">
        <authorList>
            <consortium name="DOE Joint Genome Institute"/>
            <person name="Kuo A."/>
            <person name="Martino E."/>
            <person name="Perotto S."/>
            <person name="Kohler A."/>
            <person name="Nagy L.G."/>
            <person name="Floudas D."/>
            <person name="Copeland A."/>
            <person name="Barry K.W."/>
            <person name="Cichocki N."/>
            <person name="Veneault-Fourrey C."/>
            <person name="LaButti K."/>
            <person name="Lindquist E.A."/>
            <person name="Lipzen A."/>
            <person name="Lundell T."/>
            <person name="Morin E."/>
            <person name="Murat C."/>
            <person name="Sun H."/>
            <person name="Tunlid A."/>
            <person name="Henrissat B."/>
            <person name="Grigoriev I.V."/>
            <person name="Hibbett D.S."/>
            <person name="Martin F."/>
            <person name="Nordberg H.P."/>
            <person name="Cantor M.N."/>
            <person name="Hua S.X."/>
        </authorList>
    </citation>
    <scope>NUCLEOTIDE SEQUENCE [LARGE SCALE GENOMIC DNA]</scope>
    <source>
        <strain evidence="1 2">Zn</strain>
    </source>
</reference>
<gene>
    <name evidence="1" type="ORF">OIDMADRAFT_145612</name>
</gene>
<reference evidence="2" key="2">
    <citation type="submission" date="2015-01" db="EMBL/GenBank/DDBJ databases">
        <title>Evolutionary Origins and Diversification of the Mycorrhizal Mutualists.</title>
        <authorList>
            <consortium name="DOE Joint Genome Institute"/>
            <consortium name="Mycorrhizal Genomics Consortium"/>
            <person name="Kohler A."/>
            <person name="Kuo A."/>
            <person name="Nagy L.G."/>
            <person name="Floudas D."/>
            <person name="Copeland A."/>
            <person name="Barry K.W."/>
            <person name="Cichocki N."/>
            <person name="Veneault-Fourrey C."/>
            <person name="LaButti K."/>
            <person name="Lindquist E.A."/>
            <person name="Lipzen A."/>
            <person name="Lundell T."/>
            <person name="Morin E."/>
            <person name="Murat C."/>
            <person name="Riley R."/>
            <person name="Ohm R."/>
            <person name="Sun H."/>
            <person name="Tunlid A."/>
            <person name="Henrissat B."/>
            <person name="Grigoriev I.V."/>
            <person name="Hibbett D.S."/>
            <person name="Martin F."/>
        </authorList>
    </citation>
    <scope>NUCLEOTIDE SEQUENCE [LARGE SCALE GENOMIC DNA]</scope>
    <source>
        <strain evidence="2">Zn</strain>
    </source>
</reference>
<organism evidence="1 2">
    <name type="scientific">Oidiodendron maius (strain Zn)</name>
    <dbReference type="NCBI Taxonomy" id="913774"/>
    <lineage>
        <taxon>Eukaryota</taxon>
        <taxon>Fungi</taxon>
        <taxon>Dikarya</taxon>
        <taxon>Ascomycota</taxon>
        <taxon>Pezizomycotina</taxon>
        <taxon>Leotiomycetes</taxon>
        <taxon>Leotiomycetes incertae sedis</taxon>
        <taxon>Myxotrichaceae</taxon>
        <taxon>Oidiodendron</taxon>
    </lineage>
</organism>
<keyword evidence="2" id="KW-1185">Reference proteome</keyword>
<accession>A0A0C3HCJ3</accession>
<evidence type="ECO:0000313" key="1">
    <source>
        <dbReference type="EMBL" id="KIN00082.1"/>
    </source>
</evidence>
<proteinExistence type="predicted"/>
<name>A0A0C3HCJ3_OIDMZ</name>
<sequence length="139" mass="16271">MDIFHGISEERAPRVEHFDKAKAQYNRVGRLNNIALGAVKKILSEVHRAIEDLEQAWSEIQNDLREIDSDTLEQIDFSDEFAAAFNRSSIEMMEQDYFEVAMRRPYLAALHRACAAYVPQRERLFDLYERVKAWNLGHI</sequence>
<dbReference type="InParanoid" id="A0A0C3HCJ3"/>
<dbReference type="HOGENOM" id="CLU_1845681_0_0_1"/>